<accession>J8YUQ5</accession>
<dbReference type="Pfam" id="PF00005">
    <property type="entry name" value="ABC_tran"/>
    <property type="match status" value="1"/>
</dbReference>
<feature type="transmembrane region" description="Helical" evidence="9">
    <location>
        <begin position="136"/>
        <end position="155"/>
    </location>
</feature>
<dbReference type="AlphaFoldDB" id="J8YUQ5"/>
<proteinExistence type="predicted"/>
<dbReference type="GO" id="GO:0016887">
    <property type="term" value="F:ATP hydrolysis activity"/>
    <property type="evidence" value="ECO:0007669"/>
    <property type="project" value="InterPro"/>
</dbReference>
<evidence type="ECO:0000313" key="13">
    <source>
        <dbReference type="Proteomes" id="UP000004136"/>
    </source>
</evidence>
<dbReference type="PANTHER" id="PTHR43394:SF1">
    <property type="entry name" value="ATP-BINDING CASSETTE SUB-FAMILY B MEMBER 10, MITOCHONDRIAL"/>
    <property type="match status" value="1"/>
</dbReference>
<keyword evidence="4 9" id="KW-0812">Transmembrane</keyword>
<dbReference type="SUPFAM" id="SSF52540">
    <property type="entry name" value="P-loop containing nucleoside triphosphate hydrolases"/>
    <property type="match status" value="1"/>
</dbReference>
<dbReference type="InterPro" id="IPR027417">
    <property type="entry name" value="P-loop_NTPase"/>
</dbReference>
<organism evidence="12 13">
    <name type="scientific">Bacillus cereus HuA2-1</name>
    <dbReference type="NCBI Taxonomy" id="1053201"/>
    <lineage>
        <taxon>Bacteria</taxon>
        <taxon>Bacillati</taxon>
        <taxon>Bacillota</taxon>
        <taxon>Bacilli</taxon>
        <taxon>Bacillales</taxon>
        <taxon>Bacillaceae</taxon>
        <taxon>Bacillus</taxon>
        <taxon>Bacillus cereus group</taxon>
    </lineage>
</organism>
<evidence type="ECO:0000256" key="6">
    <source>
        <dbReference type="ARBA" id="ARBA00022840"/>
    </source>
</evidence>
<evidence type="ECO:0000259" key="11">
    <source>
        <dbReference type="PROSITE" id="PS50929"/>
    </source>
</evidence>
<keyword evidence="3" id="KW-1003">Cell membrane</keyword>
<feature type="domain" description="ABC transporter" evidence="10">
    <location>
        <begin position="335"/>
        <end position="570"/>
    </location>
</feature>
<evidence type="ECO:0000256" key="8">
    <source>
        <dbReference type="ARBA" id="ARBA00023136"/>
    </source>
</evidence>
<feature type="transmembrane region" description="Helical" evidence="9">
    <location>
        <begin position="161"/>
        <end position="178"/>
    </location>
</feature>
<gene>
    <name evidence="12" type="ORF">IG3_01885</name>
</gene>
<reference evidence="12 13" key="1">
    <citation type="submission" date="2012-04" db="EMBL/GenBank/DDBJ databases">
        <title>The Genome Sequence of Bacillus cereus HuA2-1.</title>
        <authorList>
            <consortium name="The Broad Institute Genome Sequencing Platform"/>
            <consortium name="The Broad Institute Genome Sequencing Center for Infectious Disease"/>
            <person name="Feldgarden M."/>
            <person name="Van der Auwera G.A."/>
            <person name="Mahillon J."/>
            <person name="Duprez V."/>
            <person name="Timmery S."/>
            <person name="Mattelet C."/>
            <person name="Dierick K."/>
            <person name="Sun M."/>
            <person name="Yu Z."/>
            <person name="Zhu L."/>
            <person name="Hu X."/>
            <person name="Shank E.B."/>
            <person name="Swiecicka I."/>
            <person name="Hansen B.M."/>
            <person name="Andrup L."/>
            <person name="Young S.K."/>
            <person name="Zeng Q."/>
            <person name="Gargeya S."/>
            <person name="Fitzgerald M."/>
            <person name="Haas B."/>
            <person name="Abouelleil A."/>
            <person name="Alvarado L."/>
            <person name="Arachchi H.M."/>
            <person name="Berlin A."/>
            <person name="Chapman S.B."/>
            <person name="Goldberg J."/>
            <person name="Griggs A."/>
            <person name="Gujja S."/>
            <person name="Hansen M."/>
            <person name="Howarth C."/>
            <person name="Imamovic A."/>
            <person name="Larimer J."/>
            <person name="McCowen C."/>
            <person name="Montmayeur A."/>
            <person name="Murphy C."/>
            <person name="Neiman D."/>
            <person name="Pearson M."/>
            <person name="Priest M."/>
            <person name="Roberts A."/>
            <person name="Saif S."/>
            <person name="Shea T."/>
            <person name="Sisk P."/>
            <person name="Sykes S."/>
            <person name="Wortman J."/>
            <person name="Nusbaum C."/>
            <person name="Birren B."/>
        </authorList>
    </citation>
    <scope>NUCLEOTIDE SEQUENCE [LARGE SCALE GENOMIC DNA]</scope>
    <source>
        <strain evidence="12 13">HuA2-1</strain>
    </source>
</reference>
<dbReference type="InterPro" id="IPR039421">
    <property type="entry name" value="Type_1_exporter"/>
</dbReference>
<name>J8YUQ5_BACCE</name>
<dbReference type="RefSeq" id="WP_002136287.1">
    <property type="nucleotide sequence ID" value="NZ_JH804672.1"/>
</dbReference>
<comment type="caution">
    <text evidence="12">The sequence shown here is derived from an EMBL/GenBank/DDBJ whole genome shotgun (WGS) entry which is preliminary data.</text>
</comment>
<dbReference type="PROSITE" id="PS50929">
    <property type="entry name" value="ABC_TM1F"/>
    <property type="match status" value="1"/>
</dbReference>
<dbReference type="SUPFAM" id="SSF90123">
    <property type="entry name" value="ABC transporter transmembrane region"/>
    <property type="match status" value="1"/>
</dbReference>
<protein>
    <recommendedName>
        <fullName evidence="14">ABC transporter domain-containing protein</fullName>
    </recommendedName>
</protein>
<dbReference type="GO" id="GO:0015421">
    <property type="term" value="F:ABC-type oligopeptide transporter activity"/>
    <property type="evidence" value="ECO:0007669"/>
    <property type="project" value="TreeGrafter"/>
</dbReference>
<feature type="transmembrane region" description="Helical" evidence="9">
    <location>
        <begin position="238"/>
        <end position="260"/>
    </location>
</feature>
<keyword evidence="5" id="KW-0547">Nucleotide-binding</keyword>
<dbReference type="Gene3D" id="3.40.50.300">
    <property type="entry name" value="P-loop containing nucleotide triphosphate hydrolases"/>
    <property type="match status" value="1"/>
</dbReference>
<dbReference type="GO" id="GO:0005886">
    <property type="term" value="C:plasma membrane"/>
    <property type="evidence" value="ECO:0007669"/>
    <property type="project" value="UniProtKB-SubCell"/>
</dbReference>
<evidence type="ECO:0000256" key="4">
    <source>
        <dbReference type="ARBA" id="ARBA00022692"/>
    </source>
</evidence>
<feature type="transmembrane region" description="Helical" evidence="9">
    <location>
        <begin position="272"/>
        <end position="297"/>
    </location>
</feature>
<evidence type="ECO:0000256" key="3">
    <source>
        <dbReference type="ARBA" id="ARBA00022475"/>
    </source>
</evidence>
<dbReference type="OrthoDB" id="9770415at2"/>
<comment type="subcellular location">
    <subcellularLocation>
        <location evidence="1">Cell membrane</location>
        <topology evidence="1">Multi-pass membrane protein</topology>
    </subcellularLocation>
</comment>
<dbReference type="PANTHER" id="PTHR43394">
    <property type="entry name" value="ATP-DEPENDENT PERMEASE MDL1, MITOCHONDRIAL"/>
    <property type="match status" value="1"/>
</dbReference>
<dbReference type="InterPro" id="IPR017871">
    <property type="entry name" value="ABC_transporter-like_CS"/>
</dbReference>
<keyword evidence="6" id="KW-0067">ATP-binding</keyword>
<dbReference type="SMART" id="SM00382">
    <property type="entry name" value="AAA"/>
    <property type="match status" value="1"/>
</dbReference>
<dbReference type="HOGENOM" id="CLU_000604_84_1_9"/>
<dbReference type="FunFam" id="3.40.50.300:FF:000221">
    <property type="entry name" value="Multidrug ABC transporter ATP-binding protein"/>
    <property type="match status" value="1"/>
</dbReference>
<evidence type="ECO:0000256" key="2">
    <source>
        <dbReference type="ARBA" id="ARBA00022448"/>
    </source>
</evidence>
<evidence type="ECO:0000256" key="7">
    <source>
        <dbReference type="ARBA" id="ARBA00022989"/>
    </source>
</evidence>
<sequence>MKSFRKLLQYLKPYMFFAIIGPLFMVLEVAMDLIQPTIMQHIIDVGIANRDLNYVIKMGLLMIGAAAIGLVGGLGCMMYSTKAAVNFATDIRKDVFAKIETFSSKNRDSFGTGKLLTIVTNDITSIQSAMTMTLRVLVRGPLLFIGSIIIVFVTARDLFPILLVVVPVLLVAIVLIAGQSSGSFKRVQEALDKVNTKLQENLSGVRVIKAYVRQKYEIAQFEKVNTSLTEINIRAIQIISLMMPIIMLVVNSGIVATLWIGGEKVFNGTLQVGAILAFINYLNIILMSLMSISMVFIQIARAFPSADRVQQVLHTEVDITTEGDVYEPKQVGGNVEFKNVSYSYTKNNEYVLKDISFTVRKGEKIGIIGSTGSGKSTLAKLLPRLYDVDQGEICIDDFNVKAYDLQKLRASIGFVPQKALLFSGSIEENLRYGKEDATYDELELASSSACATEFINKLEDSYEYNLTQGATNLSGGQKQRISIARALVRKPSILVLDDSTSAVDAKSEAVIQEALRTRYSGTTTFLIASKISSIIDADKILVLNNGELVGNGTHEDLLATCEVYQEIYLSQGGSLQQEGGEERA</sequence>
<dbReference type="FunFam" id="1.20.1560.10:FF:000040">
    <property type="entry name" value="Multidrug ABC transporter ATP-binding protein"/>
    <property type="match status" value="1"/>
</dbReference>
<dbReference type="PATRIC" id="fig|1053201.3.peg.1939"/>
<evidence type="ECO:0000256" key="5">
    <source>
        <dbReference type="ARBA" id="ARBA00022741"/>
    </source>
</evidence>
<dbReference type="InterPro" id="IPR003593">
    <property type="entry name" value="AAA+_ATPase"/>
</dbReference>
<evidence type="ECO:0000256" key="1">
    <source>
        <dbReference type="ARBA" id="ARBA00004651"/>
    </source>
</evidence>
<dbReference type="Proteomes" id="UP000004136">
    <property type="component" value="Unassembled WGS sequence"/>
</dbReference>
<dbReference type="Pfam" id="PF00664">
    <property type="entry name" value="ABC_membrane"/>
    <property type="match status" value="1"/>
</dbReference>
<evidence type="ECO:0000259" key="10">
    <source>
        <dbReference type="PROSITE" id="PS50893"/>
    </source>
</evidence>
<feature type="domain" description="ABC transmembrane type-1" evidence="11">
    <location>
        <begin position="19"/>
        <end position="301"/>
    </location>
</feature>
<keyword evidence="2" id="KW-0813">Transport</keyword>
<evidence type="ECO:0000313" key="12">
    <source>
        <dbReference type="EMBL" id="EJV86638.1"/>
    </source>
</evidence>
<feature type="transmembrane region" description="Helical" evidence="9">
    <location>
        <begin position="12"/>
        <end position="34"/>
    </location>
</feature>
<keyword evidence="7 9" id="KW-1133">Transmembrane helix</keyword>
<feature type="transmembrane region" description="Helical" evidence="9">
    <location>
        <begin position="54"/>
        <end position="79"/>
    </location>
</feature>
<evidence type="ECO:0000256" key="9">
    <source>
        <dbReference type="SAM" id="Phobius"/>
    </source>
</evidence>
<evidence type="ECO:0008006" key="14">
    <source>
        <dbReference type="Google" id="ProtNLM"/>
    </source>
</evidence>
<dbReference type="InterPro" id="IPR036640">
    <property type="entry name" value="ABC1_TM_sf"/>
</dbReference>
<dbReference type="PROSITE" id="PS50893">
    <property type="entry name" value="ABC_TRANSPORTER_2"/>
    <property type="match status" value="1"/>
</dbReference>
<dbReference type="CDD" id="cd18548">
    <property type="entry name" value="ABC_6TM_Tm287_like"/>
    <property type="match status" value="1"/>
</dbReference>
<dbReference type="Gene3D" id="1.20.1560.10">
    <property type="entry name" value="ABC transporter type 1, transmembrane domain"/>
    <property type="match status" value="1"/>
</dbReference>
<dbReference type="InterPro" id="IPR003439">
    <property type="entry name" value="ABC_transporter-like_ATP-bd"/>
</dbReference>
<dbReference type="GO" id="GO:0005524">
    <property type="term" value="F:ATP binding"/>
    <property type="evidence" value="ECO:0007669"/>
    <property type="project" value="UniProtKB-KW"/>
</dbReference>
<keyword evidence="8 9" id="KW-0472">Membrane</keyword>
<dbReference type="InterPro" id="IPR011527">
    <property type="entry name" value="ABC1_TM_dom"/>
</dbReference>
<dbReference type="EMBL" id="AHDV01000010">
    <property type="protein sequence ID" value="EJV86638.1"/>
    <property type="molecule type" value="Genomic_DNA"/>
</dbReference>
<dbReference type="PROSITE" id="PS00211">
    <property type="entry name" value="ABC_TRANSPORTER_1"/>
    <property type="match status" value="1"/>
</dbReference>